<dbReference type="GO" id="GO:0005886">
    <property type="term" value="C:plasma membrane"/>
    <property type="evidence" value="ECO:0007669"/>
    <property type="project" value="UniProtKB-SubCell"/>
</dbReference>
<keyword evidence="6" id="KW-0808">Transferase</keyword>
<feature type="coiled-coil region" evidence="12">
    <location>
        <begin position="305"/>
        <end position="357"/>
    </location>
</feature>
<dbReference type="InterPro" id="IPR005467">
    <property type="entry name" value="His_kinase_dom"/>
</dbReference>
<dbReference type="SMART" id="SM00387">
    <property type="entry name" value="HATPase_c"/>
    <property type="match status" value="1"/>
</dbReference>
<dbReference type="AlphaFoldDB" id="A0A4D7JPT1"/>
<evidence type="ECO:0000256" key="8">
    <source>
        <dbReference type="ARBA" id="ARBA00022777"/>
    </source>
</evidence>
<keyword evidence="9 14" id="KW-1133">Transmembrane helix</keyword>
<feature type="transmembrane region" description="Helical" evidence="14">
    <location>
        <begin position="129"/>
        <end position="154"/>
    </location>
</feature>
<dbReference type="EMBL" id="CP028923">
    <property type="protein sequence ID" value="QCK15490.1"/>
    <property type="molecule type" value="Genomic_DNA"/>
</dbReference>
<comment type="subcellular location">
    <subcellularLocation>
        <location evidence="2">Cell membrane</location>
        <topology evidence="2">Multi-pass membrane protein</topology>
    </subcellularLocation>
</comment>
<dbReference type="Pfam" id="PF00512">
    <property type="entry name" value="HisKA"/>
    <property type="match status" value="1"/>
</dbReference>
<dbReference type="Pfam" id="PF05231">
    <property type="entry name" value="MASE1"/>
    <property type="match status" value="1"/>
</dbReference>
<keyword evidence="10" id="KW-0902">Two-component regulatory system</keyword>
<dbReference type="PROSITE" id="PS50109">
    <property type="entry name" value="HIS_KIN"/>
    <property type="match status" value="1"/>
</dbReference>
<comment type="catalytic activity">
    <reaction evidence="1">
        <text>ATP + protein L-histidine = ADP + protein N-phospho-L-histidine.</text>
        <dbReference type="EC" id="2.7.13.3"/>
    </reaction>
</comment>
<dbReference type="InterPro" id="IPR003594">
    <property type="entry name" value="HATPase_dom"/>
</dbReference>
<feature type="transmembrane region" description="Helical" evidence="14">
    <location>
        <begin position="199"/>
        <end position="217"/>
    </location>
</feature>
<evidence type="ECO:0000256" key="2">
    <source>
        <dbReference type="ARBA" id="ARBA00004651"/>
    </source>
</evidence>
<evidence type="ECO:0000256" key="10">
    <source>
        <dbReference type="ARBA" id="ARBA00023012"/>
    </source>
</evidence>
<evidence type="ECO:0000313" key="16">
    <source>
        <dbReference type="EMBL" id="QCK15490.1"/>
    </source>
</evidence>
<dbReference type="GO" id="GO:0000155">
    <property type="term" value="F:phosphorelay sensor kinase activity"/>
    <property type="evidence" value="ECO:0007669"/>
    <property type="project" value="InterPro"/>
</dbReference>
<evidence type="ECO:0000256" key="6">
    <source>
        <dbReference type="ARBA" id="ARBA00022679"/>
    </source>
</evidence>
<dbReference type="SMART" id="SM00388">
    <property type="entry name" value="HisKA"/>
    <property type="match status" value="1"/>
</dbReference>
<dbReference type="InterPro" id="IPR050736">
    <property type="entry name" value="Sensor_HK_Regulatory"/>
</dbReference>
<reference evidence="16 17" key="1">
    <citation type="submission" date="2018-04" db="EMBL/GenBank/DDBJ databases">
        <title>Complete genome uncultured novel isolate.</title>
        <authorList>
            <person name="Merlino G."/>
        </authorList>
    </citation>
    <scope>NUCLEOTIDE SEQUENCE [LARGE SCALE GENOMIC DNA]</scope>
    <source>
        <strain evidence="17">R1DC9</strain>
    </source>
</reference>
<dbReference type="InterPro" id="IPR007895">
    <property type="entry name" value="MASE1"/>
</dbReference>
<feature type="compositionally biased region" description="Basic and acidic residues" evidence="13">
    <location>
        <begin position="612"/>
        <end position="621"/>
    </location>
</feature>
<name>A0A4D7JPT1_9BACT</name>
<dbReference type="Gene3D" id="1.10.287.130">
    <property type="match status" value="1"/>
</dbReference>
<evidence type="ECO:0000313" key="17">
    <source>
        <dbReference type="Proteomes" id="UP000298616"/>
    </source>
</evidence>
<gene>
    <name evidence="16" type="ORF">DCC35_12425</name>
</gene>
<dbReference type="PANTHER" id="PTHR43711:SF1">
    <property type="entry name" value="HISTIDINE KINASE 1"/>
    <property type="match status" value="1"/>
</dbReference>
<dbReference type="SUPFAM" id="SSF55874">
    <property type="entry name" value="ATPase domain of HSP90 chaperone/DNA topoisomerase II/histidine kinase"/>
    <property type="match status" value="1"/>
</dbReference>
<feature type="domain" description="Histidine kinase" evidence="15">
    <location>
        <begin position="364"/>
        <end position="574"/>
    </location>
</feature>
<dbReference type="PRINTS" id="PR00344">
    <property type="entry name" value="BCTRLSENSOR"/>
</dbReference>
<evidence type="ECO:0000256" key="5">
    <source>
        <dbReference type="ARBA" id="ARBA00022553"/>
    </source>
</evidence>
<evidence type="ECO:0000256" key="7">
    <source>
        <dbReference type="ARBA" id="ARBA00022692"/>
    </source>
</evidence>
<keyword evidence="4" id="KW-1003">Cell membrane</keyword>
<dbReference type="Gene3D" id="3.30.565.10">
    <property type="entry name" value="Histidine kinase-like ATPase, C-terminal domain"/>
    <property type="match status" value="1"/>
</dbReference>
<dbReference type="Pfam" id="PF02518">
    <property type="entry name" value="HATPase_c"/>
    <property type="match status" value="1"/>
</dbReference>
<keyword evidence="11 14" id="KW-0472">Membrane</keyword>
<dbReference type="Proteomes" id="UP000298616">
    <property type="component" value="Chromosome"/>
</dbReference>
<feature type="transmembrane region" description="Helical" evidence="14">
    <location>
        <begin position="69"/>
        <end position="87"/>
    </location>
</feature>
<feature type="transmembrane region" description="Helical" evidence="14">
    <location>
        <begin position="93"/>
        <end position="117"/>
    </location>
</feature>
<evidence type="ECO:0000256" key="12">
    <source>
        <dbReference type="SAM" id="Coils"/>
    </source>
</evidence>
<proteinExistence type="predicted"/>
<evidence type="ECO:0000256" key="3">
    <source>
        <dbReference type="ARBA" id="ARBA00012438"/>
    </source>
</evidence>
<dbReference type="KEGG" id="fpf:DCC35_12425"/>
<dbReference type="SUPFAM" id="SSF47384">
    <property type="entry name" value="Homodimeric domain of signal transducing histidine kinase"/>
    <property type="match status" value="1"/>
</dbReference>
<feature type="compositionally biased region" description="Basic residues" evidence="13">
    <location>
        <begin position="580"/>
        <end position="594"/>
    </location>
</feature>
<feature type="transmembrane region" description="Helical" evidence="14">
    <location>
        <begin position="46"/>
        <end position="62"/>
    </location>
</feature>
<organism evidence="16 17">
    <name type="scientific">Mangrovivirga cuniculi</name>
    <dbReference type="NCBI Taxonomy" id="2715131"/>
    <lineage>
        <taxon>Bacteria</taxon>
        <taxon>Pseudomonadati</taxon>
        <taxon>Bacteroidota</taxon>
        <taxon>Cytophagia</taxon>
        <taxon>Cytophagales</taxon>
        <taxon>Mangrovivirgaceae</taxon>
        <taxon>Mangrovivirga</taxon>
    </lineage>
</organism>
<evidence type="ECO:0000256" key="9">
    <source>
        <dbReference type="ARBA" id="ARBA00022989"/>
    </source>
</evidence>
<keyword evidence="17" id="KW-1185">Reference proteome</keyword>
<dbReference type="PANTHER" id="PTHR43711">
    <property type="entry name" value="TWO-COMPONENT HISTIDINE KINASE"/>
    <property type="match status" value="1"/>
</dbReference>
<evidence type="ECO:0000259" key="15">
    <source>
        <dbReference type="PROSITE" id="PS50109"/>
    </source>
</evidence>
<feature type="transmembrane region" description="Helical" evidence="14">
    <location>
        <begin position="166"/>
        <end position="187"/>
    </location>
</feature>
<dbReference type="CDD" id="cd00075">
    <property type="entry name" value="HATPase"/>
    <property type="match status" value="1"/>
</dbReference>
<keyword evidence="7 14" id="KW-0812">Transmembrane</keyword>
<keyword evidence="5" id="KW-0597">Phosphoprotein</keyword>
<dbReference type="OrthoDB" id="9766459at2"/>
<evidence type="ECO:0000256" key="14">
    <source>
        <dbReference type="SAM" id="Phobius"/>
    </source>
</evidence>
<sequence length="621" mass="70354">MLINNFKAYNFFKNANFQIVFLSLIYILAALMGIKTMMPDINVTPVWPATGIIFAFVLIMGYQSWPGVFIGSLISNFLLFNFFGYSFNYDSILAAIFISVGHTVEVLVGFVLVKFYIKTDKIFIKTIDTFKFLGVSMFMSTIGAFITVGAYQYFELISYQDYVFKFVTLWIGSMVSLLLFTPFILSWKTKTRWTLTKNHLFEFIAFLLSISILWILWQIDFLSMPIEKSFPLLSIPFLLWLAFRFNLQASMTGILILAQGTILYTVDDLGPFVANNHQNSLLLLQIYIAVVSAMTIIVSATVTERNEAQQKLIGFNENLEAKIQERTSELKEEISNRKKTEKELLTSNRDLIKANEELDNFVYSVSHDLRAPIASVLGLVNLAQLETDIKRVKIILEKIAKSAEQQDAFIKDILDLSRNARLEVENEIIDLSGMALDICQQLKYSGHNKPVEPEINIEKSSEFASDAKRLRVILNNLLSNAIRYSDDEKPTVVVDVKITKTSVRLRISDNGIGIEKDHMPKIFDMFYRATDKNSGSGLGLYIVKETLNKLNGQVFLDSTPGKGTDVEIILPNNISFLPPAKKKNPKKKTTKKSSPKVQKDQPENAKGINSAKKIEKPETKT</sequence>
<accession>A0A4D7JPT1</accession>
<dbReference type="EC" id="2.7.13.3" evidence="3"/>
<dbReference type="InterPro" id="IPR004358">
    <property type="entry name" value="Sig_transdc_His_kin-like_C"/>
</dbReference>
<keyword evidence="12" id="KW-0175">Coiled coil</keyword>
<dbReference type="InterPro" id="IPR036890">
    <property type="entry name" value="HATPase_C_sf"/>
</dbReference>
<evidence type="ECO:0000256" key="13">
    <source>
        <dbReference type="SAM" id="MobiDB-lite"/>
    </source>
</evidence>
<dbReference type="CDD" id="cd00082">
    <property type="entry name" value="HisKA"/>
    <property type="match status" value="1"/>
</dbReference>
<dbReference type="InterPro" id="IPR036097">
    <property type="entry name" value="HisK_dim/P_sf"/>
</dbReference>
<keyword evidence="8" id="KW-0418">Kinase</keyword>
<protein>
    <recommendedName>
        <fullName evidence="3">histidine kinase</fullName>
        <ecNumber evidence="3">2.7.13.3</ecNumber>
    </recommendedName>
</protein>
<feature type="transmembrane region" description="Helical" evidence="14">
    <location>
        <begin position="280"/>
        <end position="302"/>
    </location>
</feature>
<dbReference type="InterPro" id="IPR003661">
    <property type="entry name" value="HisK_dim/P_dom"/>
</dbReference>
<evidence type="ECO:0000256" key="11">
    <source>
        <dbReference type="ARBA" id="ARBA00023136"/>
    </source>
</evidence>
<feature type="transmembrane region" description="Helical" evidence="14">
    <location>
        <begin position="15"/>
        <end position="34"/>
    </location>
</feature>
<dbReference type="RefSeq" id="WP_137091087.1">
    <property type="nucleotide sequence ID" value="NZ_CP028923.1"/>
</dbReference>
<dbReference type="FunFam" id="3.30.565.10:FF:000006">
    <property type="entry name" value="Sensor histidine kinase WalK"/>
    <property type="match status" value="1"/>
</dbReference>
<feature type="region of interest" description="Disordered" evidence="13">
    <location>
        <begin position="577"/>
        <end position="621"/>
    </location>
</feature>
<evidence type="ECO:0000256" key="4">
    <source>
        <dbReference type="ARBA" id="ARBA00022475"/>
    </source>
</evidence>
<evidence type="ECO:0000256" key="1">
    <source>
        <dbReference type="ARBA" id="ARBA00000085"/>
    </source>
</evidence>